<sequence length="546" mass="61136">MNYDPLSSSFISSFIGRYCVDGPANIDDDEVRWSCEVCVPRMLEASPAVRKSEHIVSKVDQETLHGLARNKCLSMSKVEESNCVKKRANKGADDSSTLNEKKKEFVKSKEGKLKKNKIASKMGGSEPSPLLGQKKKVNSAGGAKKESSDPYVFTGQNIKDLNSLCGGEDLQTDQEMYLGSQLSEESAHGVERTDKVDEIRVGDSVSESCHKHGQSLSGIHSSILDEQQEIGCSQTFKQSDGAEDITSDNIGETKAVPASHQMDQTRRKKRRLVISVEYSDSDEEPVYVRADHHQILPNVSEGLTYMHGEPSAKGLDQRRLMKSHDHCPTQPSPNIKSDDYMPPPKFSIDHDKCVIPPLSNVMPDIRGPAQPIMNAVWRGFFSISDDVHPMSFKLEAHLSNKAHEKVIGAASALPNSLSFEIFQKADAWPKSFEIAPPHGDMIGLYFFPVDERDEKRYEVLLDKMIEDELVLKSRINNLELLVFSSQELPREEWRFRSKYYLWSVFKPKQETFLTSGLPGSQISDSMYHKKDLGIAEKVGVQRVLQA</sequence>
<evidence type="ECO:0000259" key="7">
    <source>
        <dbReference type="Pfam" id="PF23121"/>
    </source>
</evidence>
<dbReference type="Pfam" id="PF23121">
    <property type="entry name" value="SPOC_AIPP2"/>
    <property type="match status" value="1"/>
</dbReference>
<feature type="compositionally biased region" description="Basic and acidic residues" evidence="6">
    <location>
        <begin position="99"/>
        <end position="113"/>
    </location>
</feature>
<dbReference type="Proteomes" id="UP000596660">
    <property type="component" value="Unplaced"/>
</dbReference>
<evidence type="ECO:0000256" key="3">
    <source>
        <dbReference type="ARBA" id="ARBA00022833"/>
    </source>
</evidence>
<evidence type="ECO:0000256" key="5">
    <source>
        <dbReference type="ARBA" id="ARBA00023163"/>
    </source>
</evidence>
<dbReference type="EnsemblPlants" id="AUR62003609-RA">
    <property type="protein sequence ID" value="AUR62003609-RA:cds"/>
    <property type="gene ID" value="AUR62003609"/>
</dbReference>
<dbReference type="Gramene" id="AUR62003609-RA">
    <property type="protein sequence ID" value="AUR62003609-RA:cds"/>
    <property type="gene ID" value="AUR62003609"/>
</dbReference>
<feature type="region of interest" description="Disordered" evidence="6">
    <location>
        <begin position="87"/>
        <end position="151"/>
    </location>
</feature>
<accession>A0A803KX51</accession>
<keyword evidence="1" id="KW-0479">Metal-binding</keyword>
<dbReference type="GO" id="GO:0140566">
    <property type="term" value="F:histone reader activity"/>
    <property type="evidence" value="ECO:0007669"/>
    <property type="project" value="InterPro"/>
</dbReference>
<dbReference type="PANTHER" id="PTHR33304:SF49">
    <property type="entry name" value="OS12G0161500 PROTEIN"/>
    <property type="match status" value="1"/>
</dbReference>
<evidence type="ECO:0000313" key="9">
    <source>
        <dbReference type="Proteomes" id="UP000596660"/>
    </source>
</evidence>
<evidence type="ECO:0000313" key="8">
    <source>
        <dbReference type="EnsemblPlants" id="AUR62003609-RA:cds"/>
    </source>
</evidence>
<keyword evidence="9" id="KW-1185">Reference proteome</keyword>
<protein>
    <recommendedName>
        <fullName evidence="7">AIPP2-like SPOC-like domain-containing protein</fullName>
    </recommendedName>
</protein>
<dbReference type="InterPro" id="IPR056280">
    <property type="entry name" value="AIPP2-like_SPOC"/>
</dbReference>
<evidence type="ECO:0000256" key="4">
    <source>
        <dbReference type="ARBA" id="ARBA00023015"/>
    </source>
</evidence>
<dbReference type="GO" id="GO:0034244">
    <property type="term" value="P:negative regulation of transcription elongation by RNA polymerase II"/>
    <property type="evidence" value="ECO:0007669"/>
    <property type="project" value="InterPro"/>
</dbReference>
<reference evidence="8" key="1">
    <citation type="journal article" date="2017" name="Nature">
        <title>The genome of Chenopodium quinoa.</title>
        <authorList>
            <person name="Jarvis D.E."/>
            <person name="Ho Y.S."/>
            <person name="Lightfoot D.J."/>
            <person name="Schmoeckel S.M."/>
            <person name="Li B."/>
            <person name="Borm T.J.A."/>
            <person name="Ohyanagi H."/>
            <person name="Mineta K."/>
            <person name="Michell C.T."/>
            <person name="Saber N."/>
            <person name="Kharbatia N.M."/>
            <person name="Rupper R.R."/>
            <person name="Sharp A.R."/>
            <person name="Dally N."/>
            <person name="Boughton B.A."/>
            <person name="Woo Y.H."/>
            <person name="Gao G."/>
            <person name="Schijlen E.G.W.M."/>
            <person name="Guo X."/>
            <person name="Momin A.A."/>
            <person name="Negrao S."/>
            <person name="Al-Babili S."/>
            <person name="Gehring C."/>
            <person name="Roessner U."/>
            <person name="Jung C."/>
            <person name="Murphy K."/>
            <person name="Arold S.T."/>
            <person name="Gojobori T."/>
            <person name="van der Linden C.G."/>
            <person name="van Loo E.N."/>
            <person name="Jellen E.N."/>
            <person name="Maughan P.J."/>
            <person name="Tester M."/>
        </authorList>
    </citation>
    <scope>NUCLEOTIDE SEQUENCE [LARGE SCALE GENOMIC DNA]</scope>
    <source>
        <strain evidence="8">cv. PI 614886</strain>
    </source>
</reference>
<keyword evidence="2" id="KW-0863">Zinc-finger</keyword>
<evidence type="ECO:0000256" key="2">
    <source>
        <dbReference type="ARBA" id="ARBA00022771"/>
    </source>
</evidence>
<evidence type="ECO:0000256" key="1">
    <source>
        <dbReference type="ARBA" id="ARBA00022723"/>
    </source>
</evidence>
<keyword evidence="3" id="KW-0862">Zinc</keyword>
<name>A0A803KX51_CHEQI</name>
<feature type="domain" description="AIPP2-like SPOC-like" evidence="7">
    <location>
        <begin position="377"/>
        <end position="505"/>
    </location>
</feature>
<evidence type="ECO:0000256" key="6">
    <source>
        <dbReference type="SAM" id="MobiDB-lite"/>
    </source>
</evidence>
<organism evidence="8 9">
    <name type="scientific">Chenopodium quinoa</name>
    <name type="common">Quinoa</name>
    <dbReference type="NCBI Taxonomy" id="63459"/>
    <lineage>
        <taxon>Eukaryota</taxon>
        <taxon>Viridiplantae</taxon>
        <taxon>Streptophyta</taxon>
        <taxon>Embryophyta</taxon>
        <taxon>Tracheophyta</taxon>
        <taxon>Spermatophyta</taxon>
        <taxon>Magnoliopsida</taxon>
        <taxon>eudicotyledons</taxon>
        <taxon>Gunneridae</taxon>
        <taxon>Pentapetalae</taxon>
        <taxon>Caryophyllales</taxon>
        <taxon>Chenopodiaceae</taxon>
        <taxon>Chenopodioideae</taxon>
        <taxon>Atripliceae</taxon>
        <taxon>Chenopodium</taxon>
    </lineage>
</organism>
<reference evidence="8" key="2">
    <citation type="submission" date="2021-03" db="UniProtKB">
        <authorList>
            <consortium name="EnsemblPlants"/>
        </authorList>
    </citation>
    <scope>IDENTIFICATION</scope>
</reference>
<dbReference type="InterPro" id="IPR049914">
    <property type="entry name" value="PHD1-3/5-6"/>
</dbReference>
<proteinExistence type="predicted"/>
<dbReference type="PANTHER" id="PTHR33304">
    <property type="match status" value="1"/>
</dbReference>
<feature type="region of interest" description="Disordered" evidence="6">
    <location>
        <begin position="237"/>
        <end position="267"/>
    </location>
</feature>
<dbReference type="AlphaFoldDB" id="A0A803KX51"/>
<dbReference type="GO" id="GO:0008270">
    <property type="term" value="F:zinc ion binding"/>
    <property type="evidence" value="ECO:0007669"/>
    <property type="project" value="UniProtKB-KW"/>
</dbReference>
<keyword evidence="4" id="KW-0805">Transcription regulation</keyword>
<keyword evidence="5" id="KW-0804">Transcription</keyword>